<name>A0A2G5SJP9_9PELO</name>
<evidence type="ECO:0000313" key="2">
    <source>
        <dbReference type="EMBL" id="PIC15278.1"/>
    </source>
</evidence>
<proteinExistence type="predicted"/>
<feature type="chain" id="PRO_5013949190" evidence="1">
    <location>
        <begin position="21"/>
        <end position="82"/>
    </location>
</feature>
<gene>
    <name evidence="2" type="primary">Cni-M02E1.2</name>
    <name evidence="2" type="synonym">Cnig_chr_X.g22318</name>
    <name evidence="2" type="ORF">B9Z55_022318</name>
</gene>
<organism evidence="2 3">
    <name type="scientific">Caenorhabditis nigoni</name>
    <dbReference type="NCBI Taxonomy" id="1611254"/>
    <lineage>
        <taxon>Eukaryota</taxon>
        <taxon>Metazoa</taxon>
        <taxon>Ecdysozoa</taxon>
        <taxon>Nematoda</taxon>
        <taxon>Chromadorea</taxon>
        <taxon>Rhabditida</taxon>
        <taxon>Rhabditina</taxon>
        <taxon>Rhabditomorpha</taxon>
        <taxon>Rhabditoidea</taxon>
        <taxon>Rhabditidae</taxon>
        <taxon>Peloderinae</taxon>
        <taxon>Caenorhabditis</taxon>
    </lineage>
</organism>
<accession>A0A2G5SJP9</accession>
<evidence type="ECO:0000256" key="1">
    <source>
        <dbReference type="SAM" id="SignalP"/>
    </source>
</evidence>
<dbReference type="EMBL" id="PDUG01000006">
    <property type="protein sequence ID" value="PIC15278.1"/>
    <property type="molecule type" value="Genomic_DNA"/>
</dbReference>
<dbReference type="Proteomes" id="UP000230233">
    <property type="component" value="Chromosome X"/>
</dbReference>
<keyword evidence="1" id="KW-0732">Signal</keyword>
<reference evidence="3" key="1">
    <citation type="submission" date="2017-10" db="EMBL/GenBank/DDBJ databases">
        <title>Rapid genome shrinkage in a self-fertile nematode reveals novel sperm competition proteins.</title>
        <authorList>
            <person name="Yin D."/>
            <person name="Schwarz E.M."/>
            <person name="Thomas C.G."/>
            <person name="Felde R.L."/>
            <person name="Korf I.F."/>
            <person name="Cutter A.D."/>
            <person name="Schartner C.M."/>
            <person name="Ralston E.J."/>
            <person name="Meyer B.J."/>
            <person name="Haag E.S."/>
        </authorList>
    </citation>
    <scope>NUCLEOTIDE SEQUENCE [LARGE SCALE GENOMIC DNA]</scope>
    <source>
        <strain evidence="3">JU1422</strain>
    </source>
</reference>
<evidence type="ECO:0000313" key="3">
    <source>
        <dbReference type="Proteomes" id="UP000230233"/>
    </source>
</evidence>
<feature type="signal peptide" evidence="1">
    <location>
        <begin position="1"/>
        <end position="20"/>
    </location>
</feature>
<dbReference type="AlphaFoldDB" id="A0A2G5SJP9"/>
<sequence>MIFKALIFILAICLVPSVLTLGSLSPSAAFRVNMQQRQRLPNTLFYMKDAPAGQFLDELKQPIYKRFKPCYYSPIQCLIKRK</sequence>
<protein>
    <submittedName>
        <fullName evidence="2">Uncharacterized protein</fullName>
    </submittedName>
</protein>
<comment type="caution">
    <text evidence="2">The sequence shown here is derived from an EMBL/GenBank/DDBJ whole genome shotgun (WGS) entry which is preliminary data.</text>
</comment>
<dbReference type="OrthoDB" id="5785159at2759"/>
<keyword evidence="3" id="KW-1185">Reference proteome</keyword>